<reference evidence="1 2" key="1">
    <citation type="journal article" date="2019" name="Nat. Ecol. Evol.">
        <title>Megaphylogeny resolves global patterns of mushroom evolution.</title>
        <authorList>
            <person name="Varga T."/>
            <person name="Krizsan K."/>
            <person name="Foldi C."/>
            <person name="Dima B."/>
            <person name="Sanchez-Garcia M."/>
            <person name="Sanchez-Ramirez S."/>
            <person name="Szollosi G.J."/>
            <person name="Szarkandi J.G."/>
            <person name="Papp V."/>
            <person name="Albert L."/>
            <person name="Andreopoulos W."/>
            <person name="Angelini C."/>
            <person name="Antonin V."/>
            <person name="Barry K.W."/>
            <person name="Bougher N.L."/>
            <person name="Buchanan P."/>
            <person name="Buyck B."/>
            <person name="Bense V."/>
            <person name="Catcheside P."/>
            <person name="Chovatia M."/>
            <person name="Cooper J."/>
            <person name="Damon W."/>
            <person name="Desjardin D."/>
            <person name="Finy P."/>
            <person name="Geml J."/>
            <person name="Haridas S."/>
            <person name="Hughes K."/>
            <person name="Justo A."/>
            <person name="Karasinski D."/>
            <person name="Kautmanova I."/>
            <person name="Kiss B."/>
            <person name="Kocsube S."/>
            <person name="Kotiranta H."/>
            <person name="LaButti K.M."/>
            <person name="Lechner B.E."/>
            <person name="Liimatainen K."/>
            <person name="Lipzen A."/>
            <person name="Lukacs Z."/>
            <person name="Mihaltcheva S."/>
            <person name="Morgado L.N."/>
            <person name="Niskanen T."/>
            <person name="Noordeloos M.E."/>
            <person name="Ohm R.A."/>
            <person name="Ortiz-Santana B."/>
            <person name="Ovrebo C."/>
            <person name="Racz N."/>
            <person name="Riley R."/>
            <person name="Savchenko A."/>
            <person name="Shiryaev A."/>
            <person name="Soop K."/>
            <person name="Spirin V."/>
            <person name="Szebenyi C."/>
            <person name="Tomsovsky M."/>
            <person name="Tulloss R.E."/>
            <person name="Uehling J."/>
            <person name="Grigoriev I.V."/>
            <person name="Vagvolgyi C."/>
            <person name="Papp T."/>
            <person name="Martin F.M."/>
            <person name="Miettinen O."/>
            <person name="Hibbett D.S."/>
            <person name="Nagy L.G."/>
        </authorList>
    </citation>
    <scope>NUCLEOTIDE SEQUENCE [LARGE SCALE GENOMIC DNA]</scope>
    <source>
        <strain evidence="1 2">NL-1719</strain>
    </source>
</reference>
<proteinExistence type="predicted"/>
<keyword evidence="2" id="KW-1185">Reference proteome</keyword>
<protein>
    <submittedName>
        <fullName evidence="1">Aldehyde dehydrogenase</fullName>
    </submittedName>
</protein>
<sequence>MTGYTSLEDIPKIREELRTTFRSGVTKPLAYRRHQLLQVARMVQENAEVFVDAIVADVGRPRHEVYFTEIGPTIERFIICANKLEEWTAPEDFEGVVPDWQKSWKPKVYKAAKGNVLIIAPWNYPLILSLQPLYGAISAGCTAVLKPSEISANYAATLARLAPKYLDQSAYRVVLGGVSEITRVLELQWDYIFYTGNGKIGRIIAAAAAKHLTPATLELGGKSPVFIDDEFDVDLAAKRVLWGKINNAGQICVAPDYVLISKHRQDAFVQALKKHYAEFYPDGALKSDSYGRIVNETHHARLVNVLKGTKGTIVVGGKAEGREFEPTVVKDVKSGDSLLDEEIFGPILPIVPVENLTEAINFLNERDHPLVIYAFSTNEQTQQFIRENTTSGGLVFNDTFQQLAVNELPFGGVGESGYGRQVLRYSFDLFSYGRSSVEIPTAIEPMLAIRYPPYTKEHTDIMSASVKLKIPEA</sequence>
<accession>A0ACD3B887</accession>
<evidence type="ECO:0000313" key="1">
    <source>
        <dbReference type="EMBL" id="TFK73844.1"/>
    </source>
</evidence>
<evidence type="ECO:0000313" key="2">
    <source>
        <dbReference type="Proteomes" id="UP000308600"/>
    </source>
</evidence>
<name>A0ACD3B887_9AGAR</name>
<dbReference type="EMBL" id="ML208272">
    <property type="protein sequence ID" value="TFK73844.1"/>
    <property type="molecule type" value="Genomic_DNA"/>
</dbReference>
<organism evidence="1 2">
    <name type="scientific">Pluteus cervinus</name>
    <dbReference type="NCBI Taxonomy" id="181527"/>
    <lineage>
        <taxon>Eukaryota</taxon>
        <taxon>Fungi</taxon>
        <taxon>Dikarya</taxon>
        <taxon>Basidiomycota</taxon>
        <taxon>Agaricomycotina</taxon>
        <taxon>Agaricomycetes</taxon>
        <taxon>Agaricomycetidae</taxon>
        <taxon>Agaricales</taxon>
        <taxon>Pluteineae</taxon>
        <taxon>Pluteaceae</taxon>
        <taxon>Pluteus</taxon>
    </lineage>
</organism>
<gene>
    <name evidence="1" type="ORF">BDN72DRAFT_790181</name>
</gene>
<dbReference type="Proteomes" id="UP000308600">
    <property type="component" value="Unassembled WGS sequence"/>
</dbReference>